<dbReference type="PROSITE" id="PS50943">
    <property type="entry name" value="HTH_CROC1"/>
    <property type="match status" value="1"/>
</dbReference>
<dbReference type="Gene3D" id="1.10.10.10">
    <property type="entry name" value="Winged helix-like DNA-binding domain superfamily/Winged helix DNA-binding domain"/>
    <property type="match status" value="1"/>
</dbReference>
<dbReference type="SUPFAM" id="SSF47413">
    <property type="entry name" value="lambda repressor-like DNA-binding domains"/>
    <property type="match status" value="1"/>
</dbReference>
<dbReference type="RefSeq" id="WP_047121267.1">
    <property type="nucleotide sequence ID" value="NZ_LN831788.1"/>
</dbReference>
<dbReference type="GO" id="GO:0003677">
    <property type="term" value="F:DNA binding"/>
    <property type="evidence" value="ECO:0007669"/>
    <property type="project" value="InterPro"/>
</dbReference>
<dbReference type="GO" id="GO:0006355">
    <property type="term" value="P:regulation of DNA-templated transcription"/>
    <property type="evidence" value="ECO:0007669"/>
    <property type="project" value="InterPro"/>
</dbReference>
<feature type="region of interest" description="Disordered" evidence="1">
    <location>
        <begin position="1"/>
        <end position="25"/>
    </location>
</feature>
<dbReference type="AlphaFoldDB" id="A0A0F7VMD8"/>
<name>A0A0F7VMD8_STRLW</name>
<feature type="domain" description="HTH cro/C1-type" evidence="2">
    <location>
        <begin position="34"/>
        <end position="86"/>
    </location>
</feature>
<dbReference type="EMBL" id="LN831788">
    <property type="protein sequence ID" value="CQR59233.1"/>
    <property type="molecule type" value="Genomic_DNA"/>
</dbReference>
<feature type="compositionally biased region" description="Low complexity" evidence="1">
    <location>
        <begin position="1"/>
        <end position="12"/>
    </location>
</feature>
<dbReference type="KEGG" id="sle:sle1_066"/>
<reference evidence="4" key="1">
    <citation type="submission" date="2015-02" db="EMBL/GenBank/DDBJ databases">
        <authorList>
            <person name="Gomez-Escribano P.J."/>
        </authorList>
    </citation>
    <scope>NUCLEOTIDE SEQUENCE [LARGE SCALE GENOMIC DNA]</scope>
    <source>
        <strain evidence="4">C34 (DSM 42122 / NRRL B-24963)</strain>
        <plasmid evidence="4">pSLE1</plasmid>
    </source>
</reference>
<dbReference type="InterPro" id="IPR036388">
    <property type="entry name" value="WH-like_DNA-bd_sf"/>
</dbReference>
<dbReference type="SMART" id="SM00421">
    <property type="entry name" value="HTH_LUXR"/>
    <property type="match status" value="1"/>
</dbReference>
<dbReference type="InterPro" id="IPR001387">
    <property type="entry name" value="Cro/C1-type_HTH"/>
</dbReference>
<evidence type="ECO:0000256" key="1">
    <source>
        <dbReference type="SAM" id="MobiDB-lite"/>
    </source>
</evidence>
<accession>A0A0F7VMD8</accession>
<dbReference type="InterPro" id="IPR000792">
    <property type="entry name" value="Tscrpt_reg_LuxR_C"/>
</dbReference>
<dbReference type="InterPro" id="IPR016032">
    <property type="entry name" value="Sig_transdc_resp-reg_C-effctor"/>
</dbReference>
<dbReference type="Proteomes" id="UP000035016">
    <property type="component" value="Plasmid pSLE1"/>
</dbReference>
<gene>
    <name evidence="3" type="ORF">sle1_066</name>
</gene>
<evidence type="ECO:0000313" key="4">
    <source>
        <dbReference type="Proteomes" id="UP000035016"/>
    </source>
</evidence>
<dbReference type="Pfam" id="PF13560">
    <property type="entry name" value="HTH_31"/>
    <property type="match status" value="1"/>
</dbReference>
<dbReference type="PATRIC" id="fig|1437453.6.peg.7191"/>
<dbReference type="InterPro" id="IPR010982">
    <property type="entry name" value="Lambda_DNA-bd_dom_sf"/>
</dbReference>
<sequence length="170" mass="18573">MTTAARPGPTTHTGGGPAPSPDWDDLLRDIGDRIRAERQARRWSQEQLATRAGMDRHTVRKIEDGIGSLRAFTQACWGLQVDMAYLLSAQWKMPEPRPRPLTPRQAEVLRVVADGRPLAVAAKALGMTPEGLASVLTGLYRRLGVAGVPRDRRRREAVRVAAAHGLIDAA</sequence>
<dbReference type="CDD" id="cd00093">
    <property type="entry name" value="HTH_XRE"/>
    <property type="match status" value="1"/>
</dbReference>
<evidence type="ECO:0000259" key="2">
    <source>
        <dbReference type="PROSITE" id="PS50943"/>
    </source>
</evidence>
<proteinExistence type="predicted"/>
<evidence type="ECO:0000313" key="3">
    <source>
        <dbReference type="EMBL" id="CQR59233.1"/>
    </source>
</evidence>
<dbReference type="SUPFAM" id="SSF46894">
    <property type="entry name" value="C-terminal effector domain of the bipartite response regulators"/>
    <property type="match status" value="1"/>
</dbReference>
<keyword evidence="3" id="KW-0614">Plasmid</keyword>
<dbReference type="Gene3D" id="1.10.260.40">
    <property type="entry name" value="lambda repressor-like DNA-binding domains"/>
    <property type="match status" value="1"/>
</dbReference>
<organism evidence="3 4">
    <name type="scientific">Streptomyces leeuwenhoekii</name>
    <dbReference type="NCBI Taxonomy" id="1437453"/>
    <lineage>
        <taxon>Bacteria</taxon>
        <taxon>Bacillati</taxon>
        <taxon>Actinomycetota</taxon>
        <taxon>Actinomycetes</taxon>
        <taxon>Kitasatosporales</taxon>
        <taxon>Streptomycetaceae</taxon>
        <taxon>Streptomyces</taxon>
    </lineage>
</organism>
<dbReference type="SMART" id="SM00530">
    <property type="entry name" value="HTH_XRE"/>
    <property type="match status" value="1"/>
</dbReference>
<geneLocation type="plasmid" evidence="3 4">
    <name>pSLE1</name>
</geneLocation>
<protein>
    <submittedName>
        <fullName evidence="3">Sle1_066 protein</fullName>
    </submittedName>
</protein>